<dbReference type="PANTHER" id="PTHR31917">
    <property type="entry name" value="AGENET DOMAIN-CONTAINING PROTEIN-RELATED"/>
    <property type="match status" value="1"/>
</dbReference>
<evidence type="ECO:0000259" key="2">
    <source>
        <dbReference type="PROSITE" id="PS51038"/>
    </source>
</evidence>
<dbReference type="PROSITE" id="PS51038">
    <property type="entry name" value="BAH"/>
    <property type="match status" value="1"/>
</dbReference>
<dbReference type="EMBL" id="CAUOFW020001814">
    <property type="protein sequence ID" value="CAK9148856.1"/>
    <property type="molecule type" value="Genomic_DNA"/>
</dbReference>
<feature type="compositionally biased region" description="Acidic residues" evidence="1">
    <location>
        <begin position="623"/>
        <end position="634"/>
    </location>
</feature>
<protein>
    <recommendedName>
        <fullName evidence="2">BAH domain-containing protein</fullName>
    </recommendedName>
</protein>
<dbReference type="SMART" id="SM00743">
    <property type="entry name" value="Agenet"/>
    <property type="match status" value="2"/>
</dbReference>
<feature type="compositionally biased region" description="Basic and acidic residues" evidence="1">
    <location>
        <begin position="585"/>
        <end position="608"/>
    </location>
</feature>
<feature type="region of interest" description="Disordered" evidence="1">
    <location>
        <begin position="585"/>
        <end position="655"/>
    </location>
</feature>
<gene>
    <name evidence="3" type="ORF">ILEXP_LOCUS16848</name>
</gene>
<evidence type="ECO:0000313" key="3">
    <source>
        <dbReference type="EMBL" id="CAK9148856.1"/>
    </source>
</evidence>
<dbReference type="CDD" id="cd20405">
    <property type="entry name" value="Tudor_Agenet_AtDUF_rpt1_3"/>
    <property type="match status" value="1"/>
</dbReference>
<dbReference type="InterPro" id="IPR014002">
    <property type="entry name" value="Agenet_dom_plant"/>
</dbReference>
<dbReference type="Proteomes" id="UP001642360">
    <property type="component" value="Unassembled WGS sequence"/>
</dbReference>
<dbReference type="SMART" id="SM00439">
    <property type="entry name" value="BAH"/>
    <property type="match status" value="1"/>
</dbReference>
<feature type="region of interest" description="Disordered" evidence="1">
    <location>
        <begin position="528"/>
        <end position="564"/>
    </location>
</feature>
<proteinExistence type="predicted"/>
<organism evidence="3 4">
    <name type="scientific">Ilex paraguariensis</name>
    <name type="common">yerba mate</name>
    <dbReference type="NCBI Taxonomy" id="185542"/>
    <lineage>
        <taxon>Eukaryota</taxon>
        <taxon>Viridiplantae</taxon>
        <taxon>Streptophyta</taxon>
        <taxon>Embryophyta</taxon>
        <taxon>Tracheophyta</taxon>
        <taxon>Spermatophyta</taxon>
        <taxon>Magnoliopsida</taxon>
        <taxon>eudicotyledons</taxon>
        <taxon>Gunneridae</taxon>
        <taxon>Pentapetalae</taxon>
        <taxon>asterids</taxon>
        <taxon>campanulids</taxon>
        <taxon>Aquifoliales</taxon>
        <taxon>Aquifoliaceae</taxon>
        <taxon>Ilex</taxon>
    </lineage>
</organism>
<dbReference type="AlphaFoldDB" id="A0ABC8RXU0"/>
<dbReference type="Pfam" id="PF01426">
    <property type="entry name" value="BAH"/>
    <property type="match status" value="1"/>
</dbReference>
<name>A0ABC8RXU0_9AQUA</name>
<evidence type="ECO:0000256" key="1">
    <source>
        <dbReference type="SAM" id="MobiDB-lite"/>
    </source>
</evidence>
<feature type="domain" description="BAH" evidence="2">
    <location>
        <begin position="158"/>
        <end position="277"/>
    </location>
</feature>
<comment type="caution">
    <text evidence="3">The sequence shown here is derived from an EMBL/GenBank/DDBJ whole genome shotgun (WGS) entry which is preliminary data.</text>
</comment>
<accession>A0ABC8RXU0</accession>
<dbReference type="InterPro" id="IPR043151">
    <property type="entry name" value="BAH_sf"/>
</dbReference>
<dbReference type="PANTHER" id="PTHR31917:SF101">
    <property type="entry name" value="OS07G0607300 PROTEIN"/>
    <property type="match status" value="1"/>
</dbReference>
<evidence type="ECO:0000313" key="4">
    <source>
        <dbReference type="Proteomes" id="UP001642360"/>
    </source>
</evidence>
<keyword evidence="4" id="KW-1185">Reference proteome</keyword>
<dbReference type="InterPro" id="IPR001025">
    <property type="entry name" value="BAH_dom"/>
</dbReference>
<reference evidence="3 4" key="1">
    <citation type="submission" date="2024-02" db="EMBL/GenBank/DDBJ databases">
        <authorList>
            <person name="Vignale AGUSTIN F."/>
            <person name="Sosa J E."/>
            <person name="Modenutti C."/>
        </authorList>
    </citation>
    <scope>NUCLEOTIDE SEQUENCE [LARGE SCALE GENOMIC DNA]</scope>
</reference>
<dbReference type="InterPro" id="IPR008395">
    <property type="entry name" value="Agenet-like_dom"/>
</dbReference>
<sequence length="655" mass="74678">MAASGHCFMEWNEQYVSKERGNRVVHYFLKDMSGESILAVVGTERSVRHMFYVVSDEFLNVHGGENSVHAGFRWRSRREVVNWLTSMLSKQHGQGGFAESAKDDPVSGVGAQQTYMRDYKGHLARNLKGHTSDIVWSGVAWSCGKQLKHYPAFCRNGITIVIQSFVFVMAEKENRYLAYLEDMYEDRKGQKKVKVRWFHHNREVKGVITLRNTHPKEVFITPYAQVISAECVDGPAIVLTREHYEKCVAVFPHDLLTRIHFCFRQFKSNRVKPFKLSKLGGYLDQPIFSCFGPDFFEDEEFSPGEDARLGAKRKRQMMPYEPSHQNLKFNFLNSRLISHKPVEHRHWNSSLFKVNDKVELLCQDSGIRGCWFRCTVLQVLRRQIKVQYNDVKDEDGCGNLEEWIPAFRLAMPDKLGMRYSGRPTIRPASAHDQLDLAFDVGAAVDAWWSDGWWEGVLTGFGHSSDEIHQVYIPSENLFLNVDRKNLRISRDWVGDQWVDIEPNPNVLSTISEDVSPDTKLSVTSTIKEAKSDSFPMSSNEVPTNIKLGGAEEDTPKLDGLTSSDGLLKYMDQDNYEQQQLIKDMDKEDDGHHPDDINEKGNTDHHLGDDDVDDLDNNGINKDDGDDNDEVDNGDNLEVPETAGPICEAELMEVGA</sequence>
<dbReference type="Gene3D" id="2.30.30.490">
    <property type="match status" value="1"/>
</dbReference>
<dbReference type="CDD" id="cd04721">
    <property type="entry name" value="BAH_plant_1"/>
    <property type="match status" value="1"/>
</dbReference>
<dbReference type="Pfam" id="PF05641">
    <property type="entry name" value="Agenet"/>
    <property type="match status" value="1"/>
</dbReference>